<dbReference type="PROSITE" id="PS00018">
    <property type="entry name" value="EF_HAND_1"/>
    <property type="match status" value="2"/>
</dbReference>
<name>A0A6H2DJS3_9SPHN</name>
<dbReference type="CDD" id="cd00051">
    <property type="entry name" value="EFh"/>
    <property type="match status" value="1"/>
</dbReference>
<feature type="compositionally biased region" description="Basic and acidic residues" evidence="1">
    <location>
        <begin position="126"/>
        <end position="143"/>
    </location>
</feature>
<evidence type="ECO:0000313" key="4">
    <source>
        <dbReference type="Proteomes" id="UP000501600"/>
    </source>
</evidence>
<organism evidence="3 4">
    <name type="scientific">Parasphingorhabdus halotolerans</name>
    <dbReference type="NCBI Taxonomy" id="2725558"/>
    <lineage>
        <taxon>Bacteria</taxon>
        <taxon>Pseudomonadati</taxon>
        <taxon>Pseudomonadota</taxon>
        <taxon>Alphaproteobacteria</taxon>
        <taxon>Sphingomonadales</taxon>
        <taxon>Sphingomonadaceae</taxon>
        <taxon>Parasphingorhabdus</taxon>
    </lineage>
</organism>
<dbReference type="EMBL" id="CP051217">
    <property type="protein sequence ID" value="QJB68195.1"/>
    <property type="molecule type" value="Genomic_DNA"/>
</dbReference>
<feature type="region of interest" description="Disordered" evidence="1">
    <location>
        <begin position="31"/>
        <end position="76"/>
    </location>
</feature>
<accession>A0A6H2DJS3</accession>
<evidence type="ECO:0000313" key="3">
    <source>
        <dbReference type="EMBL" id="QJB68195.1"/>
    </source>
</evidence>
<dbReference type="Proteomes" id="UP000501600">
    <property type="component" value="Chromosome"/>
</dbReference>
<sequence length="155" mass="17360">MKRFIAGASGMLLIMAAGLFFWIGAQSQEVVLPDAPPPPEQTDPEGLPVADDAETAIGPAPPTPPKAYQSSREEKRFNRYDRDRDELITRLELMSSRTKAFKKLDKDGNNLLTFEEWAAATSKKFASADKDRNGQLTRTEFRTTRPKRTAPRCKC</sequence>
<keyword evidence="4" id="KW-1185">Reference proteome</keyword>
<evidence type="ECO:0000256" key="1">
    <source>
        <dbReference type="SAM" id="MobiDB-lite"/>
    </source>
</evidence>
<feature type="domain" description="EF-hand" evidence="2">
    <location>
        <begin position="92"/>
        <end position="127"/>
    </location>
</feature>
<dbReference type="Pfam" id="PF13202">
    <property type="entry name" value="EF-hand_5"/>
    <property type="match status" value="2"/>
</dbReference>
<feature type="region of interest" description="Disordered" evidence="1">
    <location>
        <begin position="123"/>
        <end position="155"/>
    </location>
</feature>
<evidence type="ECO:0000259" key="2">
    <source>
        <dbReference type="PROSITE" id="PS50222"/>
    </source>
</evidence>
<dbReference type="KEGG" id="phao:HF685_01825"/>
<dbReference type="SUPFAM" id="SSF47473">
    <property type="entry name" value="EF-hand"/>
    <property type="match status" value="1"/>
</dbReference>
<dbReference type="AlphaFoldDB" id="A0A6H2DJS3"/>
<dbReference type="RefSeq" id="WP_168818039.1">
    <property type="nucleotide sequence ID" value="NZ_CP051217.1"/>
</dbReference>
<dbReference type="InterPro" id="IPR011992">
    <property type="entry name" value="EF-hand-dom_pair"/>
</dbReference>
<dbReference type="InterPro" id="IPR018247">
    <property type="entry name" value="EF_Hand_1_Ca_BS"/>
</dbReference>
<reference evidence="3 4" key="1">
    <citation type="submission" date="2020-04" db="EMBL/GenBank/DDBJ databases">
        <title>Genome sequence for Sphingorhabdus sp. strain M1.</title>
        <authorList>
            <person name="Park S.-J."/>
        </authorList>
    </citation>
    <scope>NUCLEOTIDE SEQUENCE [LARGE SCALE GENOMIC DNA]</scope>
    <source>
        <strain evidence="3 4">JK6</strain>
    </source>
</reference>
<feature type="compositionally biased region" description="Basic residues" evidence="1">
    <location>
        <begin position="144"/>
        <end position="155"/>
    </location>
</feature>
<protein>
    <recommendedName>
        <fullName evidence="2">EF-hand domain-containing protein</fullName>
    </recommendedName>
</protein>
<dbReference type="GO" id="GO:0005509">
    <property type="term" value="F:calcium ion binding"/>
    <property type="evidence" value="ECO:0007669"/>
    <property type="project" value="InterPro"/>
</dbReference>
<dbReference type="InterPro" id="IPR002048">
    <property type="entry name" value="EF_hand_dom"/>
</dbReference>
<proteinExistence type="predicted"/>
<gene>
    <name evidence="3" type="ORF">HF685_01825</name>
</gene>
<dbReference type="PROSITE" id="PS50222">
    <property type="entry name" value="EF_HAND_2"/>
    <property type="match status" value="1"/>
</dbReference>
<dbReference type="Gene3D" id="1.10.238.10">
    <property type="entry name" value="EF-hand"/>
    <property type="match status" value="1"/>
</dbReference>